<feature type="domain" description="Cation efflux protein transmembrane" evidence="11">
    <location>
        <begin position="42"/>
        <end position="231"/>
    </location>
</feature>
<feature type="region of interest" description="Disordered" evidence="9">
    <location>
        <begin position="1"/>
        <end position="34"/>
    </location>
</feature>
<evidence type="ECO:0000313" key="14">
    <source>
        <dbReference type="Proteomes" id="UP000604481"/>
    </source>
</evidence>
<feature type="transmembrane region" description="Helical" evidence="10">
    <location>
        <begin position="205"/>
        <end position="223"/>
    </location>
</feature>
<evidence type="ECO:0000256" key="7">
    <source>
        <dbReference type="ARBA" id="ARBA00023065"/>
    </source>
</evidence>
<dbReference type="PANTHER" id="PTHR11562:SF17">
    <property type="entry name" value="RE54080P-RELATED"/>
    <property type="match status" value="1"/>
</dbReference>
<dbReference type="AlphaFoldDB" id="A0A8J7FIE2"/>
<keyword evidence="4 10" id="KW-0812">Transmembrane</keyword>
<keyword evidence="8 10" id="KW-0472">Membrane</keyword>
<evidence type="ECO:0000313" key="13">
    <source>
        <dbReference type="EMBL" id="MBE9607962.1"/>
    </source>
</evidence>
<name>A0A8J7FIE2_9NEIS</name>
<gene>
    <name evidence="13" type="ORF">INR99_01245</name>
</gene>
<dbReference type="InterPro" id="IPR002524">
    <property type="entry name" value="Cation_efflux"/>
</dbReference>
<comment type="similarity">
    <text evidence="2">Belongs to the cation diffusion facilitator (CDF) transporter (TC 2.A.4) family. SLC30A subfamily.</text>
</comment>
<evidence type="ECO:0000256" key="1">
    <source>
        <dbReference type="ARBA" id="ARBA00004141"/>
    </source>
</evidence>
<dbReference type="SUPFAM" id="SSF161111">
    <property type="entry name" value="Cation efflux protein transmembrane domain-like"/>
    <property type="match status" value="1"/>
</dbReference>
<comment type="subcellular location">
    <subcellularLocation>
        <location evidence="1">Membrane</location>
        <topology evidence="1">Multi-pass membrane protein</topology>
    </subcellularLocation>
</comment>
<feature type="compositionally biased region" description="Basic and acidic residues" evidence="9">
    <location>
        <begin position="7"/>
        <end position="25"/>
    </location>
</feature>
<dbReference type="PANTHER" id="PTHR11562">
    <property type="entry name" value="CATION EFFLUX PROTEIN/ ZINC TRANSPORTER"/>
    <property type="match status" value="1"/>
</dbReference>
<evidence type="ECO:0000256" key="2">
    <source>
        <dbReference type="ARBA" id="ARBA00008873"/>
    </source>
</evidence>
<dbReference type="SUPFAM" id="SSF160240">
    <property type="entry name" value="Cation efflux protein cytoplasmic domain-like"/>
    <property type="match status" value="1"/>
</dbReference>
<dbReference type="InterPro" id="IPR027469">
    <property type="entry name" value="Cation_efflux_TMD_sf"/>
</dbReference>
<dbReference type="InterPro" id="IPR027470">
    <property type="entry name" value="Cation_efflux_CTD"/>
</dbReference>
<evidence type="ECO:0000256" key="4">
    <source>
        <dbReference type="ARBA" id="ARBA00022692"/>
    </source>
</evidence>
<evidence type="ECO:0000256" key="8">
    <source>
        <dbReference type="ARBA" id="ARBA00023136"/>
    </source>
</evidence>
<evidence type="ECO:0000259" key="11">
    <source>
        <dbReference type="Pfam" id="PF01545"/>
    </source>
</evidence>
<dbReference type="Proteomes" id="UP000604481">
    <property type="component" value="Unassembled WGS sequence"/>
</dbReference>
<dbReference type="InterPro" id="IPR050681">
    <property type="entry name" value="CDF/SLC30A"/>
</dbReference>
<dbReference type="RefSeq" id="WP_194114469.1">
    <property type="nucleotide sequence ID" value="NZ_JADFUA010000001.1"/>
</dbReference>
<evidence type="ECO:0000256" key="6">
    <source>
        <dbReference type="ARBA" id="ARBA00022989"/>
    </source>
</evidence>
<feature type="transmembrane region" description="Helical" evidence="10">
    <location>
        <begin position="139"/>
        <end position="162"/>
    </location>
</feature>
<keyword evidence="7" id="KW-0406">Ion transport</keyword>
<keyword evidence="14" id="KW-1185">Reference proteome</keyword>
<sequence>MSHAHAHPHDQPGGHHAGHDHEFDHSHHHHHHGVPSSQKRLVFALLITAGFAFVELIGGWWAGSLALISDAGHMFTDSASLLLALIANLIGQRPANDDHSYGFGRAEVLGALLNSLAMIALVVWIGVEAVQRLLHPQEVNGGGVMVIAVIGLIVNVLSAWQLSHDHDNMNSRAALLHVLGDLLGSVAAIAAGAIIYFTGWKPIDPILSVLVLGLILRSTWALLKQTTHDLMEGVPPHLKLHDIGMAIAAEPGVREVHDLHVWRISGRRVALSAHLQISKGSDWPALLPRLNQMLLKRFQIDHVTLQPSWQPQHREGRIIPIHHQRD</sequence>
<evidence type="ECO:0000256" key="9">
    <source>
        <dbReference type="SAM" id="MobiDB-lite"/>
    </source>
</evidence>
<organism evidence="13 14">
    <name type="scientific">Chitinilyticum piscinae</name>
    <dbReference type="NCBI Taxonomy" id="2866724"/>
    <lineage>
        <taxon>Bacteria</taxon>
        <taxon>Pseudomonadati</taxon>
        <taxon>Pseudomonadota</taxon>
        <taxon>Betaproteobacteria</taxon>
        <taxon>Neisseriales</taxon>
        <taxon>Chitinibacteraceae</taxon>
        <taxon>Chitinilyticum</taxon>
    </lineage>
</organism>
<dbReference type="NCBIfam" id="TIGR01297">
    <property type="entry name" value="CDF"/>
    <property type="match status" value="1"/>
</dbReference>
<dbReference type="InterPro" id="IPR058533">
    <property type="entry name" value="Cation_efflux_TM"/>
</dbReference>
<dbReference type="InterPro" id="IPR036837">
    <property type="entry name" value="Cation_efflux_CTD_sf"/>
</dbReference>
<evidence type="ECO:0000256" key="5">
    <source>
        <dbReference type="ARBA" id="ARBA00022906"/>
    </source>
</evidence>
<protein>
    <submittedName>
        <fullName evidence="13">Cation transporter</fullName>
    </submittedName>
</protein>
<feature type="transmembrane region" description="Helical" evidence="10">
    <location>
        <begin position="41"/>
        <end position="62"/>
    </location>
</feature>
<evidence type="ECO:0000256" key="10">
    <source>
        <dbReference type="SAM" id="Phobius"/>
    </source>
</evidence>
<reference evidence="13 14" key="1">
    <citation type="submission" date="2020-10" db="EMBL/GenBank/DDBJ databases">
        <title>The genome sequence of Chitinilyticum litopenaei 4Y14.</title>
        <authorList>
            <person name="Liu Y."/>
        </authorList>
    </citation>
    <scope>NUCLEOTIDE SEQUENCE [LARGE SCALE GENOMIC DNA]</scope>
    <source>
        <strain evidence="13 14">4Y14</strain>
    </source>
</reference>
<proteinExistence type="inferred from homology"/>
<feature type="domain" description="Cation efflux protein cytoplasmic" evidence="12">
    <location>
        <begin position="235"/>
        <end position="306"/>
    </location>
</feature>
<evidence type="ECO:0000259" key="12">
    <source>
        <dbReference type="Pfam" id="PF16916"/>
    </source>
</evidence>
<feature type="transmembrane region" description="Helical" evidence="10">
    <location>
        <begin position="103"/>
        <end position="127"/>
    </location>
</feature>
<dbReference type="GO" id="GO:0005886">
    <property type="term" value="C:plasma membrane"/>
    <property type="evidence" value="ECO:0007669"/>
    <property type="project" value="TreeGrafter"/>
</dbReference>
<feature type="transmembrane region" description="Helical" evidence="10">
    <location>
        <begin position="174"/>
        <end position="199"/>
    </location>
</feature>
<evidence type="ECO:0000256" key="3">
    <source>
        <dbReference type="ARBA" id="ARBA00022448"/>
    </source>
</evidence>
<keyword evidence="5" id="KW-0864">Zinc transport</keyword>
<keyword evidence="3" id="KW-0813">Transport</keyword>
<dbReference type="Gene3D" id="1.20.1510.10">
    <property type="entry name" value="Cation efflux protein transmembrane domain"/>
    <property type="match status" value="1"/>
</dbReference>
<dbReference type="Pfam" id="PF01545">
    <property type="entry name" value="Cation_efflux"/>
    <property type="match status" value="1"/>
</dbReference>
<accession>A0A8J7FIE2</accession>
<keyword evidence="6 10" id="KW-1133">Transmembrane helix</keyword>
<dbReference type="Pfam" id="PF16916">
    <property type="entry name" value="ZT_dimer"/>
    <property type="match status" value="1"/>
</dbReference>
<comment type="caution">
    <text evidence="13">The sequence shown here is derived from an EMBL/GenBank/DDBJ whole genome shotgun (WGS) entry which is preliminary data.</text>
</comment>
<keyword evidence="5" id="KW-0862">Zinc</keyword>
<feature type="transmembrane region" description="Helical" evidence="10">
    <location>
        <begin position="74"/>
        <end position="91"/>
    </location>
</feature>
<dbReference type="GO" id="GO:0005385">
    <property type="term" value="F:zinc ion transmembrane transporter activity"/>
    <property type="evidence" value="ECO:0007669"/>
    <property type="project" value="TreeGrafter"/>
</dbReference>
<dbReference type="EMBL" id="JADFUA010000001">
    <property type="protein sequence ID" value="MBE9607962.1"/>
    <property type="molecule type" value="Genomic_DNA"/>
</dbReference>